<organism evidence="2 3">
    <name type="scientific">Gordonia pseudamarae</name>
    <dbReference type="NCBI Taxonomy" id="2831662"/>
    <lineage>
        <taxon>Bacteria</taxon>
        <taxon>Bacillati</taxon>
        <taxon>Actinomycetota</taxon>
        <taxon>Actinomycetes</taxon>
        <taxon>Mycobacteriales</taxon>
        <taxon>Gordoniaceae</taxon>
        <taxon>Gordonia</taxon>
    </lineage>
</organism>
<feature type="compositionally biased region" description="Low complexity" evidence="1">
    <location>
        <begin position="219"/>
        <end position="239"/>
    </location>
</feature>
<feature type="compositionally biased region" description="Polar residues" evidence="1">
    <location>
        <begin position="46"/>
        <end position="67"/>
    </location>
</feature>
<feature type="region of interest" description="Disordered" evidence="1">
    <location>
        <begin position="44"/>
        <end position="310"/>
    </location>
</feature>
<reference evidence="2" key="1">
    <citation type="journal article" date="2021" name="Nat. Microbiol.">
        <title>Cocultivation of an ultrasmall environmental parasitic bacterium with lytic ability against bacteria associated with wastewater foams.</title>
        <authorList>
            <person name="Batinovic S."/>
            <person name="Rose J.J.A."/>
            <person name="Ratcliffe J."/>
            <person name="Seviour R.J."/>
            <person name="Petrovski S."/>
        </authorList>
    </citation>
    <scope>NUCLEOTIDE SEQUENCE</scope>
    <source>
        <strain evidence="2">CON9</strain>
    </source>
</reference>
<feature type="compositionally biased region" description="Low complexity" evidence="1">
    <location>
        <begin position="95"/>
        <end position="126"/>
    </location>
</feature>
<dbReference type="Proteomes" id="UP001059836">
    <property type="component" value="Chromosome"/>
</dbReference>
<name>A0ABX6IL74_9ACTN</name>
<feature type="compositionally biased region" description="Gly residues" evidence="1">
    <location>
        <begin position="157"/>
        <end position="166"/>
    </location>
</feature>
<accession>A0ABX6IL74</accession>
<feature type="compositionally biased region" description="Low complexity" evidence="1">
    <location>
        <begin position="139"/>
        <end position="156"/>
    </location>
</feature>
<dbReference type="RefSeq" id="WP_260840003.1">
    <property type="nucleotide sequence ID" value="NZ_CP045809.1"/>
</dbReference>
<sequence length="310" mass="31337">MNSTYTYPITGINVSTERELRDADKRMATLSSFATTHASGAITASVHPSASVPSTTTAPNRISPVTHTDSSDDTTTSGNSPAATARQTITGQPHTRTTPNTTTTTDTSPNTARDTTNTTTRQQDTNNVDDRKVAAARDTTSPTASPNNAAPNTPGPNTGGPHGTGPGDRSLNLSAPLSLPGLNTPTGTPGSPTSTPRTINGPVTPGGPRTTISPRGAGPVSTTTGTPPTSTVPGTTRPTAGGTVPPGARSAGSREGDGRHTVAGYLRTQGNGAEAVGSLPLVSPPVLGDWSAGPETAERDDDSGTDDRDR</sequence>
<gene>
    <name evidence="2" type="ORF">GII31_14350</name>
</gene>
<evidence type="ECO:0000313" key="3">
    <source>
        <dbReference type="Proteomes" id="UP001059836"/>
    </source>
</evidence>
<feature type="compositionally biased region" description="Polar residues" evidence="1">
    <location>
        <begin position="78"/>
        <end position="94"/>
    </location>
</feature>
<evidence type="ECO:0000256" key="1">
    <source>
        <dbReference type="SAM" id="MobiDB-lite"/>
    </source>
</evidence>
<feature type="compositionally biased region" description="Low complexity" evidence="1">
    <location>
        <begin position="176"/>
        <end position="198"/>
    </location>
</feature>
<dbReference type="EMBL" id="CP045809">
    <property type="protein sequence ID" value="QHN35876.1"/>
    <property type="molecule type" value="Genomic_DNA"/>
</dbReference>
<keyword evidence="3" id="KW-1185">Reference proteome</keyword>
<protein>
    <submittedName>
        <fullName evidence="2">Uncharacterized protein</fullName>
    </submittedName>
</protein>
<evidence type="ECO:0000313" key="2">
    <source>
        <dbReference type="EMBL" id="QHN35876.1"/>
    </source>
</evidence>
<proteinExistence type="predicted"/>